<dbReference type="PANTHER" id="PTHR46391:SF35">
    <property type="entry name" value="BASIC LEUCINE ZIPPER 34-LIKE ISOFORM X1"/>
    <property type="match status" value="1"/>
</dbReference>
<gene>
    <name evidence="7" type="ORF">OSTQU699_LOCUS3348</name>
    <name evidence="8" type="ORF">OSTQU699_LOCUS4690</name>
</gene>
<sequence>MAEQRASLGGSVLQQLPREGGGGGSLLYSSHLGVQPLPGPGRRGDGEGGGADGVELSLQDFQSSGDGTNSGSEDGDSRGGGSCGHEEGDTRRARRILANRRSAQRSRTRRMQYIHEIERKVDKMRTESEAMAARLVQLRMHHQDLDHRKVELKNNVATLMARSQQREASCNQLQCEIAHLRSQLTGTSLRNPGGQGPPSQIATLPPTGGLLPGMLQAPFSKGGLGEAVGVDRGAADVQPSLLPAMRTGGLDLQRGPPYLDSGINMFPGGIPSQAVAVDTHEVDLPHNRPNRMMFAPMAGLGQGAHPGGGGCRAGSLWRGTNGRLPALPRHRGRLLSRQADG</sequence>
<dbReference type="InterPro" id="IPR004827">
    <property type="entry name" value="bZIP"/>
</dbReference>
<name>A0A8S1J727_9CHLO</name>
<evidence type="ECO:0000313" key="9">
    <source>
        <dbReference type="Proteomes" id="UP000708148"/>
    </source>
</evidence>
<comment type="caution">
    <text evidence="8">The sequence shown here is derived from an EMBL/GenBank/DDBJ whole genome shotgun (WGS) entry which is preliminary data.</text>
</comment>
<dbReference type="InterPro" id="IPR052483">
    <property type="entry name" value="bZIP_transcription_regulators"/>
</dbReference>
<feature type="coiled-coil region" evidence="4">
    <location>
        <begin position="114"/>
        <end position="162"/>
    </location>
</feature>
<dbReference type="SMART" id="SM00338">
    <property type="entry name" value="BRLZ"/>
    <property type="match status" value="1"/>
</dbReference>
<reference evidence="8" key="1">
    <citation type="submission" date="2020-12" db="EMBL/GenBank/DDBJ databases">
        <authorList>
            <person name="Iha C."/>
        </authorList>
    </citation>
    <scope>NUCLEOTIDE SEQUENCE</scope>
</reference>
<dbReference type="InterPro" id="IPR044759">
    <property type="entry name" value="bZIP_RF2"/>
</dbReference>
<evidence type="ECO:0000313" key="7">
    <source>
        <dbReference type="EMBL" id="CAD7697987.1"/>
    </source>
</evidence>
<dbReference type="PROSITE" id="PS50217">
    <property type="entry name" value="BZIP"/>
    <property type="match status" value="1"/>
</dbReference>
<accession>A0A8S1J727</accession>
<dbReference type="EMBL" id="CAJHUC010000993">
    <property type="protein sequence ID" value="CAD7699331.1"/>
    <property type="molecule type" value="Genomic_DNA"/>
</dbReference>
<dbReference type="OrthoDB" id="577479at2759"/>
<dbReference type="Gene3D" id="1.20.5.170">
    <property type="match status" value="1"/>
</dbReference>
<feature type="compositionally biased region" description="Polar residues" evidence="5">
    <location>
        <begin position="59"/>
        <end position="69"/>
    </location>
</feature>
<dbReference type="Pfam" id="PF00170">
    <property type="entry name" value="bZIP_1"/>
    <property type="match status" value="1"/>
</dbReference>
<keyword evidence="2" id="KW-0804">Transcription</keyword>
<dbReference type="AlphaFoldDB" id="A0A8S1J727"/>
<feature type="region of interest" description="Disordered" evidence="5">
    <location>
        <begin position="1"/>
        <end position="108"/>
    </location>
</feature>
<dbReference type="GO" id="GO:0003700">
    <property type="term" value="F:DNA-binding transcription factor activity"/>
    <property type="evidence" value="ECO:0007669"/>
    <property type="project" value="InterPro"/>
</dbReference>
<dbReference type="PROSITE" id="PS00036">
    <property type="entry name" value="BZIP_BASIC"/>
    <property type="match status" value="1"/>
</dbReference>
<evidence type="ECO:0000259" key="6">
    <source>
        <dbReference type="PROSITE" id="PS50217"/>
    </source>
</evidence>
<dbReference type="PANTHER" id="PTHR46391">
    <property type="entry name" value="BASIC LEUCINE ZIPPER 34"/>
    <property type="match status" value="1"/>
</dbReference>
<keyword evidence="1" id="KW-0805">Transcription regulation</keyword>
<evidence type="ECO:0000256" key="5">
    <source>
        <dbReference type="SAM" id="MobiDB-lite"/>
    </source>
</evidence>
<feature type="compositionally biased region" description="Basic residues" evidence="5">
    <location>
        <begin position="92"/>
        <end position="108"/>
    </location>
</feature>
<dbReference type="InterPro" id="IPR046347">
    <property type="entry name" value="bZIP_sf"/>
</dbReference>
<evidence type="ECO:0000256" key="4">
    <source>
        <dbReference type="SAM" id="Coils"/>
    </source>
</evidence>
<evidence type="ECO:0000256" key="2">
    <source>
        <dbReference type="ARBA" id="ARBA00023163"/>
    </source>
</evidence>
<evidence type="ECO:0000313" key="8">
    <source>
        <dbReference type="EMBL" id="CAD7699331.1"/>
    </source>
</evidence>
<keyword evidence="3" id="KW-0539">Nucleus</keyword>
<feature type="domain" description="BZIP" evidence="6">
    <location>
        <begin position="89"/>
        <end position="152"/>
    </location>
</feature>
<proteinExistence type="predicted"/>
<dbReference type="SUPFAM" id="SSF57959">
    <property type="entry name" value="Leucine zipper domain"/>
    <property type="match status" value="1"/>
</dbReference>
<organism evidence="8 9">
    <name type="scientific">Ostreobium quekettii</name>
    <dbReference type="NCBI Taxonomy" id="121088"/>
    <lineage>
        <taxon>Eukaryota</taxon>
        <taxon>Viridiplantae</taxon>
        <taxon>Chlorophyta</taxon>
        <taxon>core chlorophytes</taxon>
        <taxon>Ulvophyceae</taxon>
        <taxon>TCBD clade</taxon>
        <taxon>Bryopsidales</taxon>
        <taxon>Ostreobineae</taxon>
        <taxon>Ostreobiaceae</taxon>
        <taxon>Ostreobium</taxon>
    </lineage>
</organism>
<keyword evidence="9" id="KW-1185">Reference proteome</keyword>
<dbReference type="EMBL" id="CAJHUC010000738">
    <property type="protein sequence ID" value="CAD7697987.1"/>
    <property type="molecule type" value="Genomic_DNA"/>
</dbReference>
<protein>
    <recommendedName>
        <fullName evidence="6">BZIP domain-containing protein</fullName>
    </recommendedName>
</protein>
<evidence type="ECO:0000256" key="3">
    <source>
        <dbReference type="ARBA" id="ARBA00023242"/>
    </source>
</evidence>
<dbReference type="Proteomes" id="UP000708148">
    <property type="component" value="Unassembled WGS sequence"/>
</dbReference>
<keyword evidence="4" id="KW-0175">Coiled coil</keyword>
<evidence type="ECO:0000256" key="1">
    <source>
        <dbReference type="ARBA" id="ARBA00023015"/>
    </source>
</evidence>
<dbReference type="CDD" id="cd14703">
    <property type="entry name" value="bZIP_plant_RF2"/>
    <property type="match status" value="1"/>
</dbReference>